<protein>
    <submittedName>
        <fullName evidence="1">Uncharacterized protein</fullName>
    </submittedName>
</protein>
<organism evidence="1">
    <name type="scientific">Burkholderia pseudomallei 1710a</name>
    <dbReference type="NCBI Taxonomy" id="320371"/>
    <lineage>
        <taxon>Bacteria</taxon>
        <taxon>Pseudomonadati</taxon>
        <taxon>Pseudomonadota</taxon>
        <taxon>Betaproteobacteria</taxon>
        <taxon>Burkholderiales</taxon>
        <taxon>Burkholderiaceae</taxon>
        <taxon>Burkholderia</taxon>
        <taxon>pseudomallei group</taxon>
    </lineage>
</organism>
<reference evidence="1" key="1">
    <citation type="submission" date="2009-05" db="EMBL/GenBank/DDBJ databases">
        <authorList>
            <person name="Harkins D.M."/>
            <person name="DeShazer D."/>
            <person name="Woods D.E."/>
            <person name="Brinkac L.M."/>
            <person name="Brown K.A."/>
            <person name="Hung G.C."/>
            <person name="Tuanyok A."/>
            <person name="Zhang B."/>
            <person name="Nierman W.C."/>
        </authorList>
    </citation>
    <scope>NUCLEOTIDE SEQUENCE [LARGE SCALE GENOMIC DNA]</scope>
    <source>
        <strain evidence="1">1710a</strain>
    </source>
</reference>
<gene>
    <name evidence="1" type="ORF">BURPS1710A_0391</name>
</gene>
<proteinExistence type="predicted"/>
<dbReference type="Proteomes" id="UP000001812">
    <property type="component" value="Chromosome I"/>
</dbReference>
<name>A0A0E1W0Q8_BURPE</name>
<dbReference type="RefSeq" id="WP_004525838.1">
    <property type="nucleotide sequence ID" value="NZ_CM000832.1"/>
</dbReference>
<dbReference type="EMBL" id="CM000832">
    <property type="protein sequence ID" value="EET06728.1"/>
    <property type="molecule type" value="Genomic_DNA"/>
</dbReference>
<evidence type="ECO:0000313" key="1">
    <source>
        <dbReference type="EMBL" id="EET06728.1"/>
    </source>
</evidence>
<sequence>MDPRRRAGPLPLATHRRRACRSMHLARRQAARFDRAVRIGMSFGR</sequence>
<dbReference type="AlphaFoldDB" id="A0A0E1W0Q8"/>
<dbReference type="HOGENOM" id="CLU_3197087_0_0_4"/>
<accession>A0A0E1W0Q8</accession>